<sequence length="73" mass="7931">MRVLDMTDVGLAIRKARKKLGLTQAELAGLCALGTRFVSEVERGKESAEVAKVLLLLHSVGIDVFVQPRDPTL</sequence>
<dbReference type="SMART" id="SM00530">
    <property type="entry name" value="HTH_XRE"/>
    <property type="match status" value="1"/>
</dbReference>
<dbReference type="Pfam" id="PF01381">
    <property type="entry name" value="HTH_3"/>
    <property type="match status" value="1"/>
</dbReference>
<dbReference type="CDD" id="cd00093">
    <property type="entry name" value="HTH_XRE"/>
    <property type="match status" value="1"/>
</dbReference>
<dbReference type="OrthoDB" id="5422754at2"/>
<reference evidence="2 3" key="1">
    <citation type="submission" date="2019-08" db="EMBL/GenBank/DDBJ databases">
        <authorList>
            <person name="Liang Q."/>
        </authorList>
    </citation>
    <scope>NUCLEOTIDE SEQUENCE [LARGE SCALE GENOMIC DNA]</scope>
    <source>
        <strain evidence="2 3">V1718</strain>
    </source>
</reference>
<feature type="domain" description="HTH cro/C1-type" evidence="1">
    <location>
        <begin position="13"/>
        <end position="45"/>
    </location>
</feature>
<organism evidence="2 3">
    <name type="scientific">Microvenator marinus</name>
    <dbReference type="NCBI Taxonomy" id="2600177"/>
    <lineage>
        <taxon>Bacteria</taxon>
        <taxon>Deltaproteobacteria</taxon>
        <taxon>Bradymonadales</taxon>
        <taxon>Microvenatoraceae</taxon>
        <taxon>Microvenator</taxon>
    </lineage>
</organism>
<evidence type="ECO:0000313" key="3">
    <source>
        <dbReference type="Proteomes" id="UP000321595"/>
    </source>
</evidence>
<keyword evidence="3" id="KW-1185">Reference proteome</keyword>
<proteinExistence type="predicted"/>
<evidence type="ECO:0000313" key="2">
    <source>
        <dbReference type="EMBL" id="QED30327.1"/>
    </source>
</evidence>
<dbReference type="GO" id="GO:0003677">
    <property type="term" value="F:DNA binding"/>
    <property type="evidence" value="ECO:0007669"/>
    <property type="project" value="InterPro"/>
</dbReference>
<dbReference type="Proteomes" id="UP000321595">
    <property type="component" value="Chromosome"/>
</dbReference>
<dbReference type="SUPFAM" id="SSF47413">
    <property type="entry name" value="lambda repressor-like DNA-binding domains"/>
    <property type="match status" value="1"/>
</dbReference>
<dbReference type="InterPro" id="IPR001387">
    <property type="entry name" value="Cro/C1-type_HTH"/>
</dbReference>
<accession>A0A5B8XYS8</accession>
<evidence type="ECO:0000259" key="1">
    <source>
        <dbReference type="PROSITE" id="PS50943"/>
    </source>
</evidence>
<gene>
    <name evidence="2" type="ORF">FRD01_11010</name>
</gene>
<dbReference type="AlphaFoldDB" id="A0A5B8XYS8"/>
<dbReference type="InterPro" id="IPR010982">
    <property type="entry name" value="Lambda_DNA-bd_dom_sf"/>
</dbReference>
<dbReference type="PROSITE" id="PS50943">
    <property type="entry name" value="HTH_CROC1"/>
    <property type="match status" value="1"/>
</dbReference>
<protein>
    <submittedName>
        <fullName evidence="2">Helix-turn-helix transcriptional regulator</fullName>
    </submittedName>
</protein>
<name>A0A5B8XYS8_9DELT</name>
<dbReference type="Gene3D" id="1.10.260.40">
    <property type="entry name" value="lambda repressor-like DNA-binding domains"/>
    <property type="match status" value="1"/>
</dbReference>
<dbReference type="EMBL" id="CP042467">
    <property type="protein sequence ID" value="QED30327.1"/>
    <property type="molecule type" value="Genomic_DNA"/>
</dbReference>
<dbReference type="KEGG" id="bbae:FRD01_11010"/>